<name>A0A2U1V9G2_9PROT</name>
<reference evidence="7" key="1">
    <citation type="submission" date="2017-10" db="EMBL/GenBank/DDBJ databases">
        <authorList>
            <person name="Toshchakov S.V."/>
            <person name="Goeva M.A."/>
        </authorList>
    </citation>
    <scope>NUCLEOTIDE SEQUENCE [LARGE SCALE GENOMIC DNA]</scope>
    <source>
        <strain evidence="7">JR1/69-1-13</strain>
    </source>
</reference>
<comment type="similarity">
    <text evidence="2">Belongs to the virb1 family.</text>
</comment>
<gene>
    <name evidence="6" type="ORF">CR165_01045</name>
</gene>
<dbReference type="RefSeq" id="WP_109515097.1">
    <property type="nucleotide sequence ID" value="NZ_PDOA01000001.1"/>
</dbReference>
<comment type="similarity">
    <text evidence="1">Belongs to the transglycosylase Slt family.</text>
</comment>
<accession>A0A2U1V9G2</accession>
<evidence type="ECO:0000313" key="6">
    <source>
        <dbReference type="EMBL" id="PWC30524.1"/>
    </source>
</evidence>
<evidence type="ECO:0000256" key="1">
    <source>
        <dbReference type="ARBA" id="ARBA00007734"/>
    </source>
</evidence>
<keyword evidence="3 4" id="KW-0732">Signal</keyword>
<dbReference type="GO" id="GO:0000270">
    <property type="term" value="P:peptidoglycan metabolic process"/>
    <property type="evidence" value="ECO:0007669"/>
    <property type="project" value="InterPro"/>
</dbReference>
<comment type="caution">
    <text evidence="6">The sequence shown here is derived from an EMBL/GenBank/DDBJ whole genome shotgun (WGS) entry which is preliminary data.</text>
</comment>
<evidence type="ECO:0000259" key="5">
    <source>
        <dbReference type="Pfam" id="PF01464"/>
    </source>
</evidence>
<proteinExistence type="inferred from homology"/>
<sequence>MCPAPRRPGFRPALRHRLLAAPLLALAFLAPPLAATAEAQPWATESARATGRAAMVAAQAGRWSEAESIASQGADPLAAKIFTWLRLQVRGLATAQEVADFTAANPAWPLPQTLALRGEESLPVLADDALVLRLFARTPPRGLVAVRQYAEALQRQGDAAGARRAVQEGWRDAPADPGAEAGFLAALGSVLTPADHRARYERLAWARQGAAAARMLPLLPPEARLAAELRLAMAAEQPGAEAGALARAGEDLGLSLELARYLRRQERDREAAAVWQRAEPLQRDLTPEAARAVWTERQVLSRKLLRLGDVPNAYRTAAQHGQSAGEGLHEAEFLAGFIALRRLEDPARAARHFAVLGRDSDSVITNARAHYWRGRAAAAQGQAEAARGHYAAAAALPTAFYGQLGALALGEGAPQLAARIAATRPPQPAPGAAEAFLEKELVQAVLTLADLGDTARARLFLLRLEETAPDAAEQVLTARLANSIGRQDHAVWVARRAGADGVMLLPEGWPTPYALPATASPNGTGVEPAFVYAVTRQESNFDPTALSPANARGLMQLLPGTATLVARQLGVPHQPGWLTSQPEHNLRLGAQYLGDQLARFGNLAMAAAAYNAGPRRVDEWLVTYGDPRPPAAAGGQDMIDWMEQIPFSETRNYAQRVVENAVIYRALAGEGALDHPLKPWLPVGVAR</sequence>
<dbReference type="GO" id="GO:0004553">
    <property type="term" value="F:hydrolase activity, hydrolyzing O-glycosyl compounds"/>
    <property type="evidence" value="ECO:0007669"/>
    <property type="project" value="InterPro"/>
</dbReference>
<dbReference type="GO" id="GO:0008933">
    <property type="term" value="F:peptidoglycan lytic transglycosylase activity"/>
    <property type="evidence" value="ECO:0007669"/>
    <property type="project" value="InterPro"/>
</dbReference>
<evidence type="ECO:0000256" key="3">
    <source>
        <dbReference type="ARBA" id="ARBA00022729"/>
    </source>
</evidence>
<dbReference type="InterPro" id="IPR008939">
    <property type="entry name" value="Lytic_TGlycosylase_superhlx_U"/>
</dbReference>
<dbReference type="GO" id="GO:0042597">
    <property type="term" value="C:periplasmic space"/>
    <property type="evidence" value="ECO:0007669"/>
    <property type="project" value="InterPro"/>
</dbReference>
<dbReference type="AlphaFoldDB" id="A0A2U1V9G2"/>
<feature type="chain" id="PRO_5015657621" evidence="4">
    <location>
        <begin position="35"/>
        <end position="687"/>
    </location>
</feature>
<feature type="domain" description="Transglycosylase SLT" evidence="5">
    <location>
        <begin position="524"/>
        <end position="623"/>
    </location>
</feature>
<organism evidence="6 7">
    <name type="scientific">Teichococcus aestuarii</name>
    <dbReference type="NCBI Taxonomy" id="568898"/>
    <lineage>
        <taxon>Bacteria</taxon>
        <taxon>Pseudomonadati</taxon>
        <taxon>Pseudomonadota</taxon>
        <taxon>Alphaproteobacteria</taxon>
        <taxon>Acetobacterales</taxon>
        <taxon>Roseomonadaceae</taxon>
        <taxon>Roseomonas</taxon>
    </lineage>
</organism>
<keyword evidence="7" id="KW-1185">Reference proteome</keyword>
<dbReference type="OrthoDB" id="9815002at2"/>
<dbReference type="GO" id="GO:0016020">
    <property type="term" value="C:membrane"/>
    <property type="evidence" value="ECO:0007669"/>
    <property type="project" value="InterPro"/>
</dbReference>
<dbReference type="Pfam" id="PF01464">
    <property type="entry name" value="SLT"/>
    <property type="match status" value="1"/>
</dbReference>
<dbReference type="Proteomes" id="UP000245048">
    <property type="component" value="Unassembled WGS sequence"/>
</dbReference>
<dbReference type="EMBL" id="PDOA01000001">
    <property type="protein sequence ID" value="PWC30524.1"/>
    <property type="molecule type" value="Genomic_DNA"/>
</dbReference>
<dbReference type="PANTHER" id="PTHR37423:SF2">
    <property type="entry name" value="MEMBRANE-BOUND LYTIC MUREIN TRANSGLYCOSYLASE C"/>
    <property type="match status" value="1"/>
</dbReference>
<evidence type="ECO:0000313" key="7">
    <source>
        <dbReference type="Proteomes" id="UP000245048"/>
    </source>
</evidence>
<dbReference type="SUPFAM" id="SSF48435">
    <property type="entry name" value="Bacterial muramidases"/>
    <property type="match status" value="1"/>
</dbReference>
<dbReference type="PANTHER" id="PTHR37423">
    <property type="entry name" value="SOLUBLE LYTIC MUREIN TRANSGLYCOSYLASE-RELATED"/>
    <property type="match status" value="1"/>
</dbReference>
<dbReference type="Gene3D" id="1.10.530.10">
    <property type="match status" value="1"/>
</dbReference>
<evidence type="ECO:0000256" key="4">
    <source>
        <dbReference type="SAM" id="SignalP"/>
    </source>
</evidence>
<dbReference type="InterPro" id="IPR023346">
    <property type="entry name" value="Lysozyme-like_dom_sf"/>
</dbReference>
<protein>
    <submittedName>
        <fullName evidence="6">Transglycosylase</fullName>
    </submittedName>
</protein>
<dbReference type="SUPFAM" id="SSF53955">
    <property type="entry name" value="Lysozyme-like"/>
    <property type="match status" value="1"/>
</dbReference>
<dbReference type="InterPro" id="IPR000189">
    <property type="entry name" value="Transglyc_AS"/>
</dbReference>
<feature type="signal peptide" evidence="4">
    <location>
        <begin position="1"/>
        <end position="34"/>
    </location>
</feature>
<dbReference type="Gene3D" id="1.25.20.10">
    <property type="entry name" value="Bacterial muramidases"/>
    <property type="match status" value="1"/>
</dbReference>
<dbReference type="PROSITE" id="PS00922">
    <property type="entry name" value="TRANSGLYCOSYLASE"/>
    <property type="match status" value="1"/>
</dbReference>
<evidence type="ECO:0000256" key="2">
    <source>
        <dbReference type="ARBA" id="ARBA00009387"/>
    </source>
</evidence>
<dbReference type="CDD" id="cd13401">
    <property type="entry name" value="Slt70-like"/>
    <property type="match status" value="1"/>
</dbReference>
<dbReference type="InterPro" id="IPR008258">
    <property type="entry name" value="Transglycosylase_SLT_dom_1"/>
</dbReference>